<accession>A0ABW5Q5S2</accession>
<dbReference type="Proteomes" id="UP001597451">
    <property type="component" value="Unassembled WGS sequence"/>
</dbReference>
<feature type="transmembrane region" description="Helical" evidence="1">
    <location>
        <begin position="87"/>
        <end position="104"/>
    </location>
</feature>
<keyword evidence="3" id="KW-1185">Reference proteome</keyword>
<dbReference type="EMBL" id="JBHUMX010000045">
    <property type="protein sequence ID" value="MFD2630795.1"/>
    <property type="molecule type" value="Genomic_DNA"/>
</dbReference>
<organism evidence="2 3">
    <name type="scientific">Oceanobacillus kapialis</name>
    <dbReference type="NCBI Taxonomy" id="481353"/>
    <lineage>
        <taxon>Bacteria</taxon>
        <taxon>Bacillati</taxon>
        <taxon>Bacillota</taxon>
        <taxon>Bacilli</taxon>
        <taxon>Bacillales</taxon>
        <taxon>Bacillaceae</taxon>
        <taxon>Oceanobacillus</taxon>
    </lineage>
</organism>
<dbReference type="RefSeq" id="WP_379564379.1">
    <property type="nucleotide sequence ID" value="NZ_JBHUMX010000045.1"/>
</dbReference>
<evidence type="ECO:0000313" key="3">
    <source>
        <dbReference type="Proteomes" id="UP001597451"/>
    </source>
</evidence>
<evidence type="ECO:0000256" key="1">
    <source>
        <dbReference type="SAM" id="Phobius"/>
    </source>
</evidence>
<protein>
    <recommendedName>
        <fullName evidence="4">DUF5673 domain-containing protein</fullName>
    </recommendedName>
</protein>
<keyword evidence="1" id="KW-0812">Transmembrane</keyword>
<evidence type="ECO:0008006" key="4">
    <source>
        <dbReference type="Google" id="ProtNLM"/>
    </source>
</evidence>
<comment type="caution">
    <text evidence="2">The sequence shown here is derived from an EMBL/GenBank/DDBJ whole genome shotgun (WGS) entry which is preliminary data.</text>
</comment>
<sequence>MDLIITILYFSFVGYQVVRLSQTLIKLRKGIVFPVVEKDRWSIRKQVPGKPVAEPTFHGRKWLIVMYIAFILLAIAIYYGAAITNNGIILLYILFLIIPGRNLFNLFSIRDDGLLIGSRFLRWKQIKSFQFKPIDVNHRYYGHAKEVNEDGYELVIHQQLFQSHCIVVSNEAKEKVTKLLTGYGISEKEQRSAIEEKP</sequence>
<feature type="transmembrane region" description="Helical" evidence="1">
    <location>
        <begin position="62"/>
        <end position="81"/>
    </location>
</feature>
<reference evidence="3" key="1">
    <citation type="journal article" date="2019" name="Int. J. Syst. Evol. Microbiol.">
        <title>The Global Catalogue of Microorganisms (GCM) 10K type strain sequencing project: providing services to taxonomists for standard genome sequencing and annotation.</title>
        <authorList>
            <consortium name="The Broad Institute Genomics Platform"/>
            <consortium name="The Broad Institute Genome Sequencing Center for Infectious Disease"/>
            <person name="Wu L."/>
            <person name="Ma J."/>
        </authorList>
    </citation>
    <scope>NUCLEOTIDE SEQUENCE [LARGE SCALE GENOMIC DNA]</scope>
    <source>
        <strain evidence="3">TISTR 1858</strain>
    </source>
</reference>
<proteinExistence type="predicted"/>
<keyword evidence="1" id="KW-0472">Membrane</keyword>
<evidence type="ECO:0000313" key="2">
    <source>
        <dbReference type="EMBL" id="MFD2630795.1"/>
    </source>
</evidence>
<name>A0ABW5Q5S2_9BACI</name>
<keyword evidence="1" id="KW-1133">Transmembrane helix</keyword>
<gene>
    <name evidence="2" type="ORF">ACFSUN_18655</name>
</gene>